<dbReference type="PANTHER" id="PTHR46289">
    <property type="entry name" value="52 KDA REPRESSOR OF THE INHIBITOR OF THE PROTEIN KINASE-LIKE PROTEIN-RELATED"/>
    <property type="match status" value="1"/>
</dbReference>
<dbReference type="SMART" id="SM00597">
    <property type="entry name" value="ZnF_TTF"/>
    <property type="match status" value="1"/>
</dbReference>
<dbReference type="InterPro" id="IPR025398">
    <property type="entry name" value="DUF4371"/>
</dbReference>
<dbReference type="Pfam" id="PF14291">
    <property type="entry name" value="DUF4371"/>
    <property type="match status" value="1"/>
</dbReference>
<sequence>APAEIEIECLSTSPTSKSVVEDSQLNPPNDVANFCRKSLNDNEKYELIVKAWVPDITYKFPTSSKWKLKFQHSWLRSFPWLTYSAIEDGAYCRICVSFSQKNAGKGNHENLKAFIQTSFRSWKKALEKFKEHQNKLYHKDAIEDAHNFRLIFENKRNDVITEIDKGRKQQQLENRRKLTPIIRAILLCGRQGLALRGNRDYGPLLMKVSKENDGNFRAFLRYAIECGDIDLHQHLQTASINATYLSPRIQNEIIDAAGKIITNKIVERINKAKCFASIADETIDVSGIEQFSVCVRYVDEIEGEYVTREDFLCFVPVEIVTGEGLANTLLTTLNALGVNTLFMKGQGYDGARAMSGQYNGCAAIIKKICPEAVYVHCANHNLNLAITHACKITPIRNCLGTIKEIVNYFRKSNKAGLILKNKIKADVPEAKQTRLLKFCETRWVEHLNSLSLFYDVFEYICSALEELEVTTCKVDGVQPHTLLLSICTPQFIVALLVLKPIFSLTKNLSLSLQKVDCDLSSCVQYSNNLYEEINQMRENAESNFKNVFKQAMEMAEKTGAQMIIPRRVKNQIHRENYAGNPEAYYRKSIFIPFLDHYLDQLSSRFLDHSTLLLKIQNILPSKCIALDTDGIKETAHTLITEWPNEILGTSEDLIAEIVMWR</sequence>
<dbReference type="OrthoDB" id="8061503at2759"/>
<evidence type="ECO:0000259" key="1">
    <source>
        <dbReference type="SMART" id="SM00597"/>
    </source>
</evidence>
<proteinExistence type="predicted"/>
<dbReference type="EMBL" id="VUJU01013092">
    <property type="protein sequence ID" value="KAF0705946.1"/>
    <property type="molecule type" value="Genomic_DNA"/>
</dbReference>
<dbReference type="InterPro" id="IPR052958">
    <property type="entry name" value="IFN-induced_PKR_regulator"/>
</dbReference>
<keyword evidence="3" id="KW-1185">Reference proteome</keyword>
<protein>
    <submittedName>
        <fullName evidence="2">Zinc finger MYM-type protein 1-like</fullName>
    </submittedName>
</protein>
<dbReference type="InterPro" id="IPR006580">
    <property type="entry name" value="Znf_TTF"/>
</dbReference>
<dbReference type="AlphaFoldDB" id="A0A6G0VQV4"/>
<name>A0A6G0VQV4_APHCR</name>
<evidence type="ECO:0000313" key="2">
    <source>
        <dbReference type="EMBL" id="KAF0705946.1"/>
    </source>
</evidence>
<accession>A0A6G0VQV4</accession>
<dbReference type="SUPFAM" id="SSF53098">
    <property type="entry name" value="Ribonuclease H-like"/>
    <property type="match status" value="1"/>
</dbReference>
<feature type="non-terminal residue" evidence="2">
    <location>
        <position position="661"/>
    </location>
</feature>
<organism evidence="2 3">
    <name type="scientific">Aphis craccivora</name>
    <name type="common">Cowpea aphid</name>
    <dbReference type="NCBI Taxonomy" id="307492"/>
    <lineage>
        <taxon>Eukaryota</taxon>
        <taxon>Metazoa</taxon>
        <taxon>Ecdysozoa</taxon>
        <taxon>Arthropoda</taxon>
        <taxon>Hexapoda</taxon>
        <taxon>Insecta</taxon>
        <taxon>Pterygota</taxon>
        <taxon>Neoptera</taxon>
        <taxon>Paraneoptera</taxon>
        <taxon>Hemiptera</taxon>
        <taxon>Sternorrhyncha</taxon>
        <taxon>Aphidomorpha</taxon>
        <taxon>Aphidoidea</taxon>
        <taxon>Aphididae</taxon>
        <taxon>Aphidini</taxon>
        <taxon>Aphis</taxon>
        <taxon>Aphis</taxon>
    </lineage>
</organism>
<feature type="non-terminal residue" evidence="2">
    <location>
        <position position="1"/>
    </location>
</feature>
<reference evidence="2 3" key="1">
    <citation type="submission" date="2019-08" db="EMBL/GenBank/DDBJ databases">
        <title>Whole genome of Aphis craccivora.</title>
        <authorList>
            <person name="Voronova N.V."/>
            <person name="Shulinski R.S."/>
            <person name="Bandarenka Y.V."/>
            <person name="Zhorov D.G."/>
            <person name="Warner D."/>
        </authorList>
    </citation>
    <scope>NUCLEOTIDE SEQUENCE [LARGE SCALE GENOMIC DNA]</scope>
    <source>
        <strain evidence="2">180601</strain>
        <tissue evidence="2">Whole Body</tissue>
    </source>
</reference>
<comment type="caution">
    <text evidence="2">The sequence shown here is derived from an EMBL/GenBank/DDBJ whole genome shotgun (WGS) entry which is preliminary data.</text>
</comment>
<evidence type="ECO:0000313" key="3">
    <source>
        <dbReference type="Proteomes" id="UP000478052"/>
    </source>
</evidence>
<dbReference type="PANTHER" id="PTHR46289:SF14">
    <property type="entry name" value="DUF4371 DOMAIN-CONTAINING PROTEIN"/>
    <property type="match status" value="1"/>
</dbReference>
<dbReference type="InterPro" id="IPR012337">
    <property type="entry name" value="RNaseH-like_sf"/>
</dbReference>
<feature type="domain" description="TTF-type" evidence="1">
    <location>
        <begin position="65"/>
        <end position="165"/>
    </location>
</feature>
<dbReference type="Proteomes" id="UP000478052">
    <property type="component" value="Unassembled WGS sequence"/>
</dbReference>
<gene>
    <name evidence="2" type="ORF">FWK35_00036263</name>
</gene>